<dbReference type="Gene3D" id="4.10.1000.10">
    <property type="entry name" value="Zinc finger, CCCH-type"/>
    <property type="match status" value="1"/>
</dbReference>
<feature type="binding site" evidence="17">
    <location>
        <position position="191"/>
    </location>
    <ligand>
        <name>FAD</name>
        <dbReference type="ChEBI" id="CHEBI:57692"/>
    </ligand>
</feature>
<dbReference type="InterPro" id="IPR017938">
    <property type="entry name" value="Riboflavin_synthase-like_b-brl"/>
</dbReference>
<dbReference type="Pfam" id="PF00175">
    <property type="entry name" value="NAD_binding_1"/>
    <property type="match status" value="1"/>
</dbReference>
<keyword evidence="13 19" id="KW-0520">NAD</keyword>
<dbReference type="InterPro" id="IPR001834">
    <property type="entry name" value="CBR-like"/>
</dbReference>
<feature type="zinc finger region" description="C3H1-type" evidence="18">
    <location>
        <begin position="41"/>
        <end position="63"/>
    </location>
</feature>
<keyword evidence="6" id="KW-0812">Transmembrane</keyword>
<dbReference type="Pfam" id="PF14608">
    <property type="entry name" value="zf-CCCH_2"/>
    <property type="match status" value="1"/>
</dbReference>
<dbReference type="Gene3D" id="2.40.30.10">
    <property type="entry name" value="Translation factors"/>
    <property type="match status" value="1"/>
</dbReference>
<keyword evidence="5 17" id="KW-0285">Flavoprotein</keyword>
<keyword evidence="14 22" id="KW-0496">Mitochondrion</keyword>
<evidence type="ECO:0000256" key="11">
    <source>
        <dbReference type="ARBA" id="ARBA00022989"/>
    </source>
</evidence>
<dbReference type="PRINTS" id="PR00406">
    <property type="entry name" value="CYTB5RDTASE"/>
</dbReference>
<dbReference type="Gene3D" id="3.40.50.80">
    <property type="entry name" value="Nucleotide-binding domain of ferredoxin-NADP reductase (FNR) module"/>
    <property type="match status" value="1"/>
</dbReference>
<keyword evidence="10 18" id="KW-0862">Zinc</keyword>
<evidence type="ECO:0000256" key="6">
    <source>
        <dbReference type="ARBA" id="ARBA00022692"/>
    </source>
</evidence>
<dbReference type="PANTHER" id="PTHR19370">
    <property type="entry name" value="NADH-CYTOCHROME B5 REDUCTASE"/>
    <property type="match status" value="1"/>
</dbReference>
<evidence type="ECO:0000256" key="15">
    <source>
        <dbReference type="ARBA" id="ARBA00023136"/>
    </source>
</evidence>
<dbReference type="GO" id="GO:0090524">
    <property type="term" value="F:cytochrome-b5 reductase activity, acting on NADH"/>
    <property type="evidence" value="ECO:0007669"/>
    <property type="project" value="UniProtKB-EC"/>
</dbReference>
<keyword evidence="8 18" id="KW-0863">Zinc-finger</keyword>
<feature type="binding site" evidence="17">
    <location>
        <position position="172"/>
    </location>
    <ligand>
        <name>FAD</name>
        <dbReference type="ChEBI" id="CHEBI:57692"/>
    </ligand>
</feature>
<evidence type="ECO:0000256" key="12">
    <source>
        <dbReference type="ARBA" id="ARBA00023002"/>
    </source>
</evidence>
<dbReference type="GO" id="GO:0008270">
    <property type="term" value="F:zinc ion binding"/>
    <property type="evidence" value="ECO:0007669"/>
    <property type="project" value="UniProtKB-KW"/>
</dbReference>
<dbReference type="InterPro" id="IPR000571">
    <property type="entry name" value="Znf_CCCH"/>
</dbReference>
<dbReference type="InterPro" id="IPR039261">
    <property type="entry name" value="FNR_nucleotide-bd"/>
</dbReference>
<dbReference type="InterPro" id="IPR008333">
    <property type="entry name" value="Cbr1-like_FAD-bd_dom"/>
</dbReference>
<dbReference type="SUPFAM" id="SSF52343">
    <property type="entry name" value="Ferredoxin reductase-like, C-terminal NADP-linked domain"/>
    <property type="match status" value="1"/>
</dbReference>
<feature type="domain" description="C3H1-type" evidence="20">
    <location>
        <begin position="13"/>
        <end position="40"/>
    </location>
</feature>
<dbReference type="FunFam" id="3.40.50.80:FF:000009">
    <property type="entry name" value="NADH-cytochrome b5 reductase"/>
    <property type="match status" value="1"/>
</dbReference>
<dbReference type="PRINTS" id="PR00371">
    <property type="entry name" value="FPNCR"/>
</dbReference>
<dbReference type="EMBL" id="OVEO01000011">
    <property type="protein sequence ID" value="SPQ99407.1"/>
    <property type="molecule type" value="Genomic_DNA"/>
</dbReference>
<dbReference type="InterPro" id="IPR017927">
    <property type="entry name" value="FAD-bd_FR_type"/>
</dbReference>
<accession>A0A3P3YGV1</accession>
<keyword evidence="15" id="KW-0472">Membrane</keyword>
<dbReference type="FunFam" id="2.40.30.10:FF:000069">
    <property type="entry name" value="NADH-cytochrome b5 reductase"/>
    <property type="match status" value="1"/>
</dbReference>
<dbReference type="Proteomes" id="UP000290189">
    <property type="component" value="Unassembled WGS sequence"/>
</dbReference>
<evidence type="ECO:0000256" key="7">
    <source>
        <dbReference type="ARBA" id="ARBA00022723"/>
    </source>
</evidence>
<feature type="zinc finger region" description="C3H1-type" evidence="18">
    <location>
        <begin position="13"/>
        <end position="40"/>
    </location>
</feature>
<dbReference type="Pfam" id="PF00970">
    <property type="entry name" value="FAD_binding_6"/>
    <property type="match status" value="1"/>
</dbReference>
<evidence type="ECO:0000313" key="22">
    <source>
        <dbReference type="EMBL" id="SPQ99407.1"/>
    </source>
</evidence>
<feature type="binding site" evidence="17">
    <location>
        <position position="173"/>
    </location>
    <ligand>
        <name>FAD</name>
        <dbReference type="ChEBI" id="CHEBI:57692"/>
    </ligand>
</feature>
<evidence type="ECO:0000259" key="21">
    <source>
        <dbReference type="PROSITE" id="PS51384"/>
    </source>
</evidence>
<keyword evidence="9 17" id="KW-0274">FAD</keyword>
<dbReference type="InterPro" id="IPR036855">
    <property type="entry name" value="Znf_CCCH_sf"/>
</dbReference>
<feature type="binding site" evidence="17">
    <location>
        <position position="197"/>
    </location>
    <ligand>
        <name>FAD</name>
        <dbReference type="ChEBI" id="CHEBI:57692"/>
    </ligand>
</feature>
<dbReference type="PROSITE" id="PS51384">
    <property type="entry name" value="FAD_FR"/>
    <property type="match status" value="1"/>
</dbReference>
<dbReference type="SUPFAM" id="SSF63380">
    <property type="entry name" value="Riboflavin synthase domain-like"/>
    <property type="match status" value="1"/>
</dbReference>
<evidence type="ECO:0000259" key="20">
    <source>
        <dbReference type="PROSITE" id="PS50103"/>
    </source>
</evidence>
<dbReference type="InterPro" id="IPR041367">
    <property type="entry name" value="Znf-CCCH_4"/>
</dbReference>
<sequence length="370" mass="40005">MNAFHKRVVSGSSSSPPRCKFVNTPGGCRKADCQFSHEAQPCKFYQQGNCRNGASCRFQHGPAPSSSNPFNPSGGFGSASSNPFQAKFGQSSGLATAVAQGVRRRLVHIISASMTSVLTPSEFTPFSLAEIVPVNHNTKIYRFKLPDQVSLGLPVASCVLVRGKIGDELVTRPYTPITSNRVKGHFDLMIKSYPAGKLSAHFATLKPGQTLEFQGPFKKVEYVPKKKKCIAMIAGGTGITPMLQVIEESLNHPNDTTKFLLIFANVTEGDILLRERLEGFARSAPGRLEIRYVLEKTEGLSKVKASKGYVTADLLKSLLPAPAPDMSIFVCGPPPMMKAISGDKNPDKSQGPLTGILAQLGYTSDHVFKF</sequence>
<proteinExistence type="inferred from homology"/>
<dbReference type="GO" id="GO:0016020">
    <property type="term" value="C:membrane"/>
    <property type="evidence" value="ECO:0007669"/>
    <property type="project" value="UniProtKB-SubCell"/>
</dbReference>
<dbReference type="PROSITE" id="PS50103">
    <property type="entry name" value="ZF_C3H1"/>
    <property type="match status" value="2"/>
</dbReference>
<evidence type="ECO:0000256" key="4">
    <source>
        <dbReference type="ARBA" id="ARBA00006105"/>
    </source>
</evidence>
<dbReference type="InterPro" id="IPR001709">
    <property type="entry name" value="Flavoprot_Pyr_Nucl_cyt_Rdtase"/>
</dbReference>
<comment type="catalytic activity">
    <reaction evidence="16 19">
        <text>2 Fe(III)-[cytochrome b5] + NADH = 2 Fe(II)-[cytochrome b5] + NAD(+) + H(+)</text>
        <dbReference type="Rhea" id="RHEA:46680"/>
        <dbReference type="Rhea" id="RHEA-COMP:10438"/>
        <dbReference type="Rhea" id="RHEA-COMP:10439"/>
        <dbReference type="ChEBI" id="CHEBI:15378"/>
        <dbReference type="ChEBI" id="CHEBI:29033"/>
        <dbReference type="ChEBI" id="CHEBI:29034"/>
        <dbReference type="ChEBI" id="CHEBI:57540"/>
        <dbReference type="ChEBI" id="CHEBI:57945"/>
        <dbReference type="EC" id="1.6.2.2"/>
    </reaction>
</comment>
<dbReference type="SUPFAM" id="SSF90229">
    <property type="entry name" value="CCCH zinc finger"/>
    <property type="match status" value="1"/>
</dbReference>
<comment type="similarity">
    <text evidence="4 19">Belongs to the flavoprotein pyridine nucleotide cytochrome reductase family.</text>
</comment>
<evidence type="ECO:0000256" key="9">
    <source>
        <dbReference type="ARBA" id="ARBA00022827"/>
    </source>
</evidence>
<dbReference type="CDD" id="cd06183">
    <property type="entry name" value="cyt_b5_reduct_like"/>
    <property type="match status" value="1"/>
</dbReference>
<comment type="subcellular location">
    <subcellularLocation>
        <location evidence="3">Membrane</location>
    </subcellularLocation>
    <subcellularLocation>
        <location evidence="2">Mitochondrion</location>
    </subcellularLocation>
</comment>
<dbReference type="AlphaFoldDB" id="A0A3P3YGV1"/>
<evidence type="ECO:0000256" key="18">
    <source>
        <dbReference type="PROSITE-ProRule" id="PRU00723"/>
    </source>
</evidence>
<evidence type="ECO:0000256" key="8">
    <source>
        <dbReference type="ARBA" id="ARBA00022771"/>
    </source>
</evidence>
<evidence type="ECO:0000256" key="19">
    <source>
        <dbReference type="RuleBase" id="RU361226"/>
    </source>
</evidence>
<evidence type="ECO:0000256" key="1">
    <source>
        <dbReference type="ARBA" id="ARBA00001974"/>
    </source>
</evidence>
<dbReference type="SMART" id="SM00356">
    <property type="entry name" value="ZnF_C3H1"/>
    <property type="match status" value="2"/>
</dbReference>
<evidence type="ECO:0000256" key="2">
    <source>
        <dbReference type="ARBA" id="ARBA00004173"/>
    </source>
</evidence>
<dbReference type="InterPro" id="IPR001433">
    <property type="entry name" value="OxRdtase_FAD/NAD-bd"/>
</dbReference>
<keyword evidence="7 18" id="KW-0479">Metal-binding</keyword>
<keyword evidence="12 19" id="KW-0560">Oxidoreductase</keyword>
<dbReference type="PANTHER" id="PTHR19370:SF171">
    <property type="entry name" value="NADH-CYTOCHROME B5 REDUCTASE 2"/>
    <property type="match status" value="1"/>
</dbReference>
<evidence type="ECO:0000256" key="10">
    <source>
        <dbReference type="ARBA" id="ARBA00022833"/>
    </source>
</evidence>
<evidence type="ECO:0000256" key="17">
    <source>
        <dbReference type="PIRSR" id="PIRSR601834-1"/>
    </source>
</evidence>
<gene>
    <name evidence="22" type="ORF">PLBR_LOCUS6622</name>
</gene>
<feature type="binding site" evidence="17">
    <location>
        <position position="174"/>
    </location>
    <ligand>
        <name>FAD</name>
        <dbReference type="ChEBI" id="CHEBI:57692"/>
    </ligand>
</feature>
<evidence type="ECO:0000313" key="23">
    <source>
        <dbReference type="Proteomes" id="UP000290189"/>
    </source>
</evidence>
<protein>
    <recommendedName>
        <fullName evidence="19">NADH-cytochrome b5 reductase</fullName>
        <ecNumber evidence="19">1.6.2.2</ecNumber>
    </recommendedName>
</protein>
<evidence type="ECO:0000256" key="13">
    <source>
        <dbReference type="ARBA" id="ARBA00023027"/>
    </source>
</evidence>
<dbReference type="Pfam" id="PF18044">
    <property type="entry name" value="zf-CCCH_4"/>
    <property type="match status" value="1"/>
</dbReference>
<evidence type="ECO:0000256" key="3">
    <source>
        <dbReference type="ARBA" id="ARBA00004370"/>
    </source>
</evidence>
<dbReference type="EC" id="1.6.2.2" evidence="19"/>
<name>A0A3P3YGV1_PLABS</name>
<comment type="cofactor">
    <cofactor evidence="1 17 19">
        <name>FAD</name>
        <dbReference type="ChEBI" id="CHEBI:57692"/>
    </cofactor>
</comment>
<geneLocation type="mitochondrion" evidence="22"/>
<feature type="binding site" evidence="17">
    <location>
        <position position="240"/>
    </location>
    <ligand>
        <name>FAD</name>
        <dbReference type="ChEBI" id="CHEBI:57692"/>
    </ligand>
</feature>
<evidence type="ECO:0000256" key="14">
    <source>
        <dbReference type="ARBA" id="ARBA00023128"/>
    </source>
</evidence>
<dbReference type="GO" id="GO:0005739">
    <property type="term" value="C:mitochondrion"/>
    <property type="evidence" value="ECO:0007669"/>
    <property type="project" value="UniProtKB-SubCell"/>
</dbReference>
<feature type="domain" description="C3H1-type" evidence="20">
    <location>
        <begin position="41"/>
        <end position="63"/>
    </location>
</feature>
<reference evidence="22 23" key="1">
    <citation type="submission" date="2018-03" db="EMBL/GenBank/DDBJ databases">
        <authorList>
            <person name="Fogelqvist J."/>
        </authorList>
    </citation>
    <scope>NUCLEOTIDE SEQUENCE [LARGE SCALE GENOMIC DNA]</scope>
</reference>
<evidence type="ECO:0000256" key="16">
    <source>
        <dbReference type="ARBA" id="ARBA00047682"/>
    </source>
</evidence>
<keyword evidence="11" id="KW-1133">Transmembrane helix</keyword>
<feature type="binding site" evidence="17">
    <location>
        <position position="199"/>
    </location>
    <ligand>
        <name>FAD</name>
        <dbReference type="ChEBI" id="CHEBI:57692"/>
    </ligand>
</feature>
<evidence type="ECO:0000256" key="5">
    <source>
        <dbReference type="ARBA" id="ARBA00022630"/>
    </source>
</evidence>
<organism evidence="22 23">
    <name type="scientific">Plasmodiophora brassicae</name>
    <name type="common">Clubroot disease agent</name>
    <dbReference type="NCBI Taxonomy" id="37360"/>
    <lineage>
        <taxon>Eukaryota</taxon>
        <taxon>Sar</taxon>
        <taxon>Rhizaria</taxon>
        <taxon>Endomyxa</taxon>
        <taxon>Phytomyxea</taxon>
        <taxon>Plasmodiophorida</taxon>
        <taxon>Plasmodiophoridae</taxon>
        <taxon>Plasmodiophora</taxon>
    </lineage>
</organism>
<feature type="domain" description="FAD-binding FR-type" evidence="21">
    <location>
        <begin position="121"/>
        <end position="223"/>
    </location>
</feature>